<evidence type="ECO:0000313" key="6">
    <source>
        <dbReference type="Proteomes" id="UP000069241"/>
    </source>
</evidence>
<keyword evidence="1 2" id="KW-0732">Signal</keyword>
<dbReference type="Proteomes" id="UP000069241">
    <property type="component" value="Chromosome"/>
</dbReference>
<gene>
    <name evidence="5" type="ORF">AXF13_10645</name>
</gene>
<dbReference type="PANTHER" id="PTHR35936">
    <property type="entry name" value="MEMBRANE-BOUND LYTIC MUREIN TRANSGLYCOSYLASE F"/>
    <property type="match status" value="1"/>
</dbReference>
<dbReference type="AlphaFoldDB" id="A0A0X8JKP2"/>
<name>A0A0X8JKP2_9BACT</name>
<dbReference type="GO" id="GO:0016020">
    <property type="term" value="C:membrane"/>
    <property type="evidence" value="ECO:0007669"/>
    <property type="project" value="InterPro"/>
</dbReference>
<dbReference type="EMBL" id="CP014229">
    <property type="protein sequence ID" value="AMD90540.1"/>
    <property type="molecule type" value="Genomic_DNA"/>
</dbReference>
<dbReference type="InterPro" id="IPR001320">
    <property type="entry name" value="Iontro_rcpt_C"/>
</dbReference>
<dbReference type="Pfam" id="PF00497">
    <property type="entry name" value="SBP_bac_3"/>
    <property type="match status" value="1"/>
</dbReference>
<feature type="chain" id="PRO_5007067495" evidence="2">
    <location>
        <begin position="22"/>
        <end position="247"/>
    </location>
</feature>
<proteinExistence type="predicted"/>
<evidence type="ECO:0000256" key="1">
    <source>
        <dbReference type="ARBA" id="ARBA00022729"/>
    </source>
</evidence>
<evidence type="ECO:0000259" key="3">
    <source>
        <dbReference type="SMART" id="SM00062"/>
    </source>
</evidence>
<dbReference type="InterPro" id="IPR001638">
    <property type="entry name" value="Solute-binding_3/MltF_N"/>
</dbReference>
<dbReference type="CDD" id="cd13624">
    <property type="entry name" value="PBP2_Arg_Lys_His"/>
    <property type="match status" value="1"/>
</dbReference>
<dbReference type="Gene3D" id="3.40.190.10">
    <property type="entry name" value="Periplasmic binding protein-like II"/>
    <property type="match status" value="2"/>
</dbReference>
<feature type="signal peptide" evidence="2">
    <location>
        <begin position="1"/>
        <end position="21"/>
    </location>
</feature>
<dbReference type="SMART" id="SM00062">
    <property type="entry name" value="PBPb"/>
    <property type="match status" value="1"/>
</dbReference>
<keyword evidence="6" id="KW-1185">Reference proteome</keyword>
<dbReference type="KEGG" id="dfi:AXF13_10645"/>
<dbReference type="GO" id="GO:0015276">
    <property type="term" value="F:ligand-gated monoatomic ion channel activity"/>
    <property type="evidence" value="ECO:0007669"/>
    <property type="project" value="InterPro"/>
</dbReference>
<dbReference type="RefSeq" id="WP_008681757.1">
    <property type="nucleotide sequence ID" value="NZ_CP014229.1"/>
</dbReference>
<dbReference type="STRING" id="44742.AXF13_10645"/>
<protein>
    <submittedName>
        <fullName evidence="5">Amino acid ABC transporter substrate-binding protein</fullName>
    </submittedName>
</protein>
<evidence type="ECO:0000259" key="4">
    <source>
        <dbReference type="SMART" id="SM00079"/>
    </source>
</evidence>
<accession>A0A0X8JKP2</accession>
<feature type="domain" description="Solute-binding protein family 3/N-terminal" evidence="3">
    <location>
        <begin position="24"/>
        <end position="246"/>
    </location>
</feature>
<organism evidence="5 6">
    <name type="scientific">Desulfovibrio fairfieldensis</name>
    <dbReference type="NCBI Taxonomy" id="44742"/>
    <lineage>
        <taxon>Bacteria</taxon>
        <taxon>Pseudomonadati</taxon>
        <taxon>Thermodesulfobacteriota</taxon>
        <taxon>Desulfovibrionia</taxon>
        <taxon>Desulfovibrionales</taxon>
        <taxon>Desulfovibrionaceae</taxon>
        <taxon>Desulfovibrio</taxon>
    </lineage>
</organism>
<sequence length="247" mass="27046">MFRGVSLALLVLTLFCGQALAAEKYTVASDCTWPPMEMLNAQKQPEGYSTDYIRAVAKAAGFEVDVRNIAWDGIFGGVATGKYDIVASSTTITPERQKQFDFSDPYYEVVQAVVLPAGTSIKSLADLKGKKVGGQIGTTGIFVMRKADVDADLKEYDDVGLAIQDMVGGRLDAVICDDPVAMYYVNKKADYAGKLNLSFKTGDKEYYGFTVRKGRQDLVDKLNKGIKQVKESGQEAKLIEKWMGKSN</sequence>
<reference evidence="6" key="1">
    <citation type="submission" date="2016-02" db="EMBL/GenBank/DDBJ databases">
        <authorList>
            <person name="Holder M.E."/>
            <person name="Ajami N.J."/>
            <person name="Petrosino J.F."/>
        </authorList>
    </citation>
    <scope>NUCLEOTIDE SEQUENCE [LARGE SCALE GENOMIC DNA]</scope>
    <source>
        <strain evidence="6">CCUG 45958</strain>
    </source>
</reference>
<evidence type="ECO:0000313" key="5">
    <source>
        <dbReference type="EMBL" id="AMD90540.1"/>
    </source>
</evidence>
<dbReference type="SUPFAM" id="SSF53850">
    <property type="entry name" value="Periplasmic binding protein-like II"/>
    <property type="match status" value="1"/>
</dbReference>
<feature type="domain" description="Ionotropic glutamate receptor C-terminal" evidence="4">
    <location>
        <begin position="24"/>
        <end position="245"/>
    </location>
</feature>
<dbReference type="SMART" id="SM00079">
    <property type="entry name" value="PBPe"/>
    <property type="match status" value="1"/>
</dbReference>
<evidence type="ECO:0000256" key="2">
    <source>
        <dbReference type="SAM" id="SignalP"/>
    </source>
</evidence>
<dbReference type="PANTHER" id="PTHR35936:SF17">
    <property type="entry name" value="ARGININE-BINDING EXTRACELLULAR PROTEIN ARTP"/>
    <property type="match status" value="1"/>
</dbReference>